<sequence length="127" mass="14537">MLENISNLMNEIDKLDDVEFAEDATNLVKDMISDAIAYVSRVCDSESVRIWFSNSKSMSIEDSKFSQEQLEILRRNVHNSFIGLVDSVNRLCDRIGCKAVWDKTANRVEYAEFAFTIVSSLFTGRRI</sequence>
<dbReference type="AlphaFoldDB" id="A0A1Y4MPD6"/>
<dbReference type="Proteomes" id="UP000196386">
    <property type="component" value="Unassembled WGS sequence"/>
</dbReference>
<gene>
    <name evidence="1" type="ORF">B5F11_03775</name>
</gene>
<dbReference type="InterPro" id="IPR021618">
    <property type="entry name" value="DUF3232"/>
</dbReference>
<dbReference type="Pfam" id="PF11554">
    <property type="entry name" value="DUF3232"/>
    <property type="match status" value="1"/>
</dbReference>
<protein>
    <submittedName>
        <fullName evidence="1">Uncharacterized protein</fullName>
    </submittedName>
</protein>
<evidence type="ECO:0000313" key="2">
    <source>
        <dbReference type="Proteomes" id="UP000196386"/>
    </source>
</evidence>
<accession>A0A1Y4MPD6</accession>
<dbReference type="Gene3D" id="1.10.287.800">
    <property type="entry name" value="protein ne1242"/>
    <property type="match status" value="1"/>
</dbReference>
<dbReference type="RefSeq" id="WP_087299646.1">
    <property type="nucleotide sequence ID" value="NZ_NFKP01000003.1"/>
</dbReference>
<dbReference type="EMBL" id="NFKP01000003">
    <property type="protein sequence ID" value="OUP70567.1"/>
    <property type="molecule type" value="Genomic_DNA"/>
</dbReference>
<comment type="caution">
    <text evidence="1">The sequence shown here is derived from an EMBL/GenBank/DDBJ whole genome shotgun (WGS) entry which is preliminary data.</text>
</comment>
<name>A0A1Y4MPD6_9FIRM</name>
<reference evidence="2" key="1">
    <citation type="submission" date="2017-04" db="EMBL/GenBank/DDBJ databases">
        <title>Function of individual gut microbiota members based on whole genome sequencing of pure cultures obtained from chicken caecum.</title>
        <authorList>
            <person name="Medvecky M."/>
            <person name="Cejkova D."/>
            <person name="Polansky O."/>
            <person name="Karasova D."/>
            <person name="Kubasova T."/>
            <person name="Cizek A."/>
            <person name="Rychlik I."/>
        </authorList>
    </citation>
    <scope>NUCLEOTIDE SEQUENCE [LARGE SCALE GENOMIC DNA]</scope>
    <source>
        <strain evidence="2">An175</strain>
    </source>
</reference>
<evidence type="ECO:0000313" key="1">
    <source>
        <dbReference type="EMBL" id="OUP70567.1"/>
    </source>
</evidence>
<organism evidence="1 2">
    <name type="scientific">Anaerotruncus colihominis</name>
    <dbReference type="NCBI Taxonomy" id="169435"/>
    <lineage>
        <taxon>Bacteria</taxon>
        <taxon>Bacillati</taxon>
        <taxon>Bacillota</taxon>
        <taxon>Clostridia</taxon>
        <taxon>Eubacteriales</taxon>
        <taxon>Oscillospiraceae</taxon>
        <taxon>Anaerotruncus</taxon>
    </lineage>
</organism>
<proteinExistence type="predicted"/>